<evidence type="ECO:0000313" key="10">
    <source>
        <dbReference type="Proteomes" id="UP000006310"/>
    </source>
</evidence>
<dbReference type="Proteomes" id="UP000006310">
    <property type="component" value="Chromosome 1"/>
</dbReference>
<keyword evidence="5 8" id="KW-1133">Transmembrane helix</keyword>
<gene>
    <name evidence="9" type="primary">KNAG0A05780</name>
    <name evidence="9" type="ordered locus">KNAG_0A05780</name>
</gene>
<keyword evidence="4 8" id="KW-0812">Transmembrane</keyword>
<reference evidence="10" key="2">
    <citation type="submission" date="2012-08" db="EMBL/GenBank/DDBJ databases">
        <title>Genome sequence of Kazachstania naganishii.</title>
        <authorList>
            <person name="Gordon J.L."/>
            <person name="Armisen D."/>
            <person name="Proux-Wera E."/>
            <person name="OhEigeartaigh S.S."/>
            <person name="Byrne K.P."/>
            <person name="Wolfe K.H."/>
        </authorList>
    </citation>
    <scope>NUCLEOTIDE SEQUENCE [LARGE SCALE GENOMIC DNA]</scope>
    <source>
        <strain evidence="10">ATCC MYA-139 / BCRC 22969 / CBS 8797 / CCRC 22969 / KCTC 17520 / NBRC 10181 / NCYC 3082</strain>
    </source>
</reference>
<evidence type="ECO:0000256" key="8">
    <source>
        <dbReference type="SAM" id="Phobius"/>
    </source>
</evidence>
<evidence type="ECO:0000256" key="6">
    <source>
        <dbReference type="ARBA" id="ARBA00023136"/>
    </source>
</evidence>
<evidence type="ECO:0000313" key="9">
    <source>
        <dbReference type="EMBL" id="CCK68241.1"/>
    </source>
</evidence>
<dbReference type="GeneID" id="34523876"/>
<dbReference type="OrthoDB" id="3363151at2759"/>
<dbReference type="PANTHER" id="PTHR28293:SF1">
    <property type="entry name" value="NUCLEAR RIM PROTEIN 1"/>
    <property type="match status" value="1"/>
</dbReference>
<dbReference type="RefSeq" id="XP_022462487.1">
    <property type="nucleotide sequence ID" value="XM_022610119.1"/>
</dbReference>
<reference evidence="9 10" key="1">
    <citation type="journal article" date="2011" name="Proc. Natl. Acad. Sci. U.S.A.">
        <title>Evolutionary erosion of yeast sex chromosomes by mating-type switching accidents.</title>
        <authorList>
            <person name="Gordon J.L."/>
            <person name="Armisen D."/>
            <person name="Proux-Wera E."/>
            <person name="Oheigeartaigh S.S."/>
            <person name="Byrne K.P."/>
            <person name="Wolfe K.H."/>
        </authorList>
    </citation>
    <scope>NUCLEOTIDE SEQUENCE [LARGE SCALE GENOMIC DNA]</scope>
    <source>
        <strain evidence="10">ATCC MYA-139 / BCRC 22969 / CBS 8797 / CCRC 22969 / KCTC 17520 / NBRC 10181 / NCYC 3082</strain>
    </source>
</reference>
<organism evidence="9 10">
    <name type="scientific">Huiozyma naganishii (strain ATCC MYA-139 / BCRC 22969 / CBS 8797 / KCTC 17520 / NBRC 10181 / NCYC 3082 / Yp74L-3)</name>
    <name type="common">Yeast</name>
    <name type="synonym">Kazachstania naganishii</name>
    <dbReference type="NCBI Taxonomy" id="1071383"/>
    <lineage>
        <taxon>Eukaryota</taxon>
        <taxon>Fungi</taxon>
        <taxon>Dikarya</taxon>
        <taxon>Ascomycota</taxon>
        <taxon>Saccharomycotina</taxon>
        <taxon>Saccharomycetes</taxon>
        <taxon>Saccharomycetales</taxon>
        <taxon>Saccharomycetaceae</taxon>
        <taxon>Huiozyma</taxon>
    </lineage>
</organism>
<keyword evidence="10" id="KW-1185">Reference proteome</keyword>
<accession>J7S3X1</accession>
<dbReference type="PANTHER" id="PTHR28293">
    <property type="entry name" value="NUCLEAR RIM PROTEIN 1"/>
    <property type="match status" value="1"/>
</dbReference>
<feature type="transmembrane region" description="Helical" evidence="8">
    <location>
        <begin position="212"/>
        <end position="232"/>
    </location>
</feature>
<comment type="function">
    <text evidence="7">Member of a perinuclear network that controls recombination at multiple loci to maintain genome stability. Required for rDNA repeat stability.</text>
</comment>
<dbReference type="HOGENOM" id="CLU_033252_1_0_1"/>
<dbReference type="KEGG" id="kng:KNAG_0A05780"/>
<dbReference type="eggNOG" id="ENOG502S7S0">
    <property type="taxonomic scope" value="Eukaryota"/>
</dbReference>
<dbReference type="Pfam" id="PF10332">
    <property type="entry name" value="DUF2418"/>
    <property type="match status" value="1"/>
</dbReference>
<sequence>MNRHGSTSSRTVGATTSAGLDQNFGNIDELGWFKWVWYITTKLTISDIVLMIQERVELVDWDEKADSIAKPLGICLITLTYSIRFLQDNLIRPNSIALYGSGTNHAGDAEVFDLSKSKKLREMDYLPQFPTSIPNLGSHQQIEQKWYFRLLRSLDKVTTGISVVCICLNLFVSYKFLFGHFRLYSLFYSVDRPSGSPNIVILSLDELNDDGAWGITLENTHWSFWTICRYLLFRWRSRIRRKQARLDDGGDGTTKDYYYQLRKWTPSRFMTTLFIYYPPTCLVFLCLMEASFSMLGAIVVHQFLFKMIIGRYLVRITDDSILSKSLMDEYIQKAINPLTNKQMQDAQTGATFYDEFGDVKFFPATTSSKRNIFQSHDIGGELIKQSYDKSEGSFKDFAKGEREAQNRIFVPPKQFHRFRVRNQNSQSQNWRR</sequence>
<protein>
    <recommendedName>
        <fullName evidence="3">Nuclear rim protein 1</fullName>
    </recommendedName>
</protein>
<evidence type="ECO:0000256" key="3">
    <source>
        <dbReference type="ARBA" id="ARBA00018310"/>
    </source>
</evidence>
<dbReference type="STRING" id="1071383.J7S3X1"/>
<comment type="similarity">
    <text evidence="2">Belongs to the NUR1 family.</text>
</comment>
<evidence type="ECO:0000256" key="4">
    <source>
        <dbReference type="ARBA" id="ARBA00022692"/>
    </source>
</evidence>
<feature type="transmembrane region" description="Helical" evidence="8">
    <location>
        <begin position="157"/>
        <end position="177"/>
    </location>
</feature>
<evidence type="ECO:0000256" key="2">
    <source>
        <dbReference type="ARBA" id="ARBA00007900"/>
    </source>
</evidence>
<keyword evidence="6 8" id="KW-0472">Membrane</keyword>
<name>J7S3X1_HUIN7</name>
<evidence type="ECO:0000256" key="5">
    <source>
        <dbReference type="ARBA" id="ARBA00022989"/>
    </source>
</evidence>
<dbReference type="AlphaFoldDB" id="J7S3X1"/>
<evidence type="ECO:0000256" key="7">
    <source>
        <dbReference type="ARBA" id="ARBA00024979"/>
    </source>
</evidence>
<dbReference type="InterPro" id="IPR018819">
    <property type="entry name" value="Nur1/Mug154"/>
</dbReference>
<comment type="subcellular location">
    <subcellularLocation>
        <location evidence="1">Nucleus membrane</location>
        <topology evidence="1">Multi-pass membrane protein</topology>
    </subcellularLocation>
</comment>
<proteinExistence type="inferred from homology"/>
<dbReference type="EMBL" id="HE978314">
    <property type="protein sequence ID" value="CCK68241.1"/>
    <property type="molecule type" value="Genomic_DNA"/>
</dbReference>
<dbReference type="OMA" id="LENTHWS"/>
<dbReference type="GO" id="GO:0043007">
    <property type="term" value="P:maintenance of rDNA"/>
    <property type="evidence" value="ECO:0007669"/>
    <property type="project" value="TreeGrafter"/>
</dbReference>
<dbReference type="GO" id="GO:0007096">
    <property type="term" value="P:regulation of exit from mitosis"/>
    <property type="evidence" value="ECO:0007669"/>
    <property type="project" value="TreeGrafter"/>
</dbReference>
<dbReference type="GO" id="GO:0031965">
    <property type="term" value="C:nuclear membrane"/>
    <property type="evidence" value="ECO:0007669"/>
    <property type="project" value="UniProtKB-SubCell"/>
</dbReference>
<feature type="transmembrane region" description="Helical" evidence="8">
    <location>
        <begin position="269"/>
        <end position="288"/>
    </location>
</feature>
<evidence type="ECO:0000256" key="1">
    <source>
        <dbReference type="ARBA" id="ARBA00004232"/>
    </source>
</evidence>